<evidence type="ECO:0000256" key="1">
    <source>
        <dbReference type="ARBA" id="ARBA00007835"/>
    </source>
</evidence>
<sequence length="621" mass="69722">MQFLGTDLFMAYVARLGVSHDLEICLLLQKIYPLQEKFVATGKILGQEEDDGVYSATVFWSEIAGFQIDFWGQGNKMEEIPYGVGRAYYKQEIDTTGWAILEVETCNKYPDWVQAYSAGLLEGSLTWQLIYWHWQNTVQDMCEDQVEFCSHARSFMEINSENIKHLAEKNGDSDPFWHQVQLFYVQLDGLITGWRHGVKRSRQEIDIPYHDFLWINMVSDLAALEHTFSSSVEDTKFPFIFSTAASFSSAFVKFSAETGELYAAHNSGGLFQSMLRVLKRYHFGYHHTSNTNSNPIPGQILTFSSYPGVIHSQDDFYLVVGRLEFGKRLHQLAVLGTAFNSYNSSSVASLNKKEQVPIGPRVMAANRLAQDGHSWGQYLAQADSGTGSKQWLIVDYGQIVGSEAATALPVDRKFSSKVLSSLPSKMQAIEKTTKVPISAKNGLLWVTEQVSGLTHYTDETNTLQRTGFWISNGLPHYQDTNHTSRGTGTGGKSHAQDAYNGLVDASNLTSLMRIMRNNTFLLNSNLVLANNNSSSSSLNLPPMGTIDSKILMVSSFQKVELHVVSGPPLTYIQSNKNNSSENIRFQGVPFQWSKSPFANKTHTGLPDCWQFEAVQPEWFWV</sequence>
<dbReference type="EMBL" id="BLKM01001624">
    <property type="protein sequence ID" value="GFG40260.1"/>
    <property type="molecule type" value="Genomic_DNA"/>
</dbReference>
<evidence type="ECO:0000256" key="2">
    <source>
        <dbReference type="ARBA" id="ARBA00022729"/>
    </source>
</evidence>
<dbReference type="Gene3D" id="3.60.60.30">
    <property type="match status" value="1"/>
</dbReference>
<keyword evidence="3 7" id="KW-0378">Hydrolase</keyword>
<comment type="caution">
    <text evidence="8">The sequence shown here is derived from an EMBL/GenBank/DDBJ whole genome shotgun (WGS) entry which is preliminary data.</text>
</comment>
<comment type="function">
    <text evidence="7">Putative phospholipase.</text>
</comment>
<proteinExistence type="inferred from homology"/>
<keyword evidence="4 7" id="KW-0442">Lipid degradation</keyword>
<evidence type="ECO:0000256" key="6">
    <source>
        <dbReference type="ARBA" id="ARBA00023180"/>
    </source>
</evidence>
<protein>
    <recommendedName>
        <fullName evidence="7">Phospholipase B-like</fullName>
        <ecNumber evidence="7">3.1.1.-</ecNumber>
    </recommendedName>
</protein>
<dbReference type="InterPro" id="IPR007000">
    <property type="entry name" value="PLipase_B-like"/>
</dbReference>
<keyword evidence="6" id="KW-0325">Glycoprotein</keyword>
<dbReference type="GO" id="GO:0004620">
    <property type="term" value="F:phospholipase activity"/>
    <property type="evidence" value="ECO:0007669"/>
    <property type="project" value="InterPro"/>
</dbReference>
<evidence type="ECO:0000256" key="5">
    <source>
        <dbReference type="ARBA" id="ARBA00023098"/>
    </source>
</evidence>
<evidence type="ECO:0000313" key="8">
    <source>
        <dbReference type="EMBL" id="GFG40260.1"/>
    </source>
</evidence>
<comment type="similarity">
    <text evidence="1 7">Belongs to the phospholipase B-like family.</text>
</comment>
<dbReference type="Proteomes" id="UP000502823">
    <property type="component" value="Unassembled WGS sequence"/>
</dbReference>
<dbReference type="PANTHER" id="PTHR12370">
    <property type="entry name" value="PHOSPHOLIPASE B-RELATED"/>
    <property type="match status" value="1"/>
</dbReference>
<evidence type="ECO:0000313" key="9">
    <source>
        <dbReference type="Proteomes" id="UP000502823"/>
    </source>
</evidence>
<organism evidence="8 9">
    <name type="scientific">Coptotermes formosanus</name>
    <name type="common">Formosan subterranean termite</name>
    <dbReference type="NCBI Taxonomy" id="36987"/>
    <lineage>
        <taxon>Eukaryota</taxon>
        <taxon>Metazoa</taxon>
        <taxon>Ecdysozoa</taxon>
        <taxon>Arthropoda</taxon>
        <taxon>Hexapoda</taxon>
        <taxon>Insecta</taxon>
        <taxon>Pterygota</taxon>
        <taxon>Neoptera</taxon>
        <taxon>Polyneoptera</taxon>
        <taxon>Dictyoptera</taxon>
        <taxon>Blattodea</taxon>
        <taxon>Blattoidea</taxon>
        <taxon>Termitoidae</taxon>
        <taxon>Rhinotermitidae</taxon>
        <taxon>Coptotermes</taxon>
    </lineage>
</organism>
<evidence type="ECO:0000256" key="3">
    <source>
        <dbReference type="ARBA" id="ARBA00022801"/>
    </source>
</evidence>
<reference evidence="9" key="1">
    <citation type="submission" date="2020-01" db="EMBL/GenBank/DDBJ databases">
        <title>Draft genome sequence of the Termite Coptotermes fromosanus.</title>
        <authorList>
            <person name="Itakura S."/>
            <person name="Yosikawa Y."/>
            <person name="Umezawa K."/>
        </authorList>
    </citation>
    <scope>NUCLEOTIDE SEQUENCE [LARGE SCALE GENOMIC DNA]</scope>
</reference>
<dbReference type="InParanoid" id="A0A6L2Q8E6"/>
<dbReference type="Pfam" id="PF04916">
    <property type="entry name" value="Phospholip_B"/>
    <property type="match status" value="1"/>
</dbReference>
<dbReference type="GO" id="GO:0009395">
    <property type="term" value="P:phospholipid catabolic process"/>
    <property type="evidence" value="ECO:0007669"/>
    <property type="project" value="TreeGrafter"/>
</dbReference>
<keyword evidence="2" id="KW-0732">Signal</keyword>
<keyword evidence="9" id="KW-1185">Reference proteome</keyword>
<accession>A0A6L2Q8E6</accession>
<evidence type="ECO:0000256" key="7">
    <source>
        <dbReference type="RuleBase" id="RU364138"/>
    </source>
</evidence>
<keyword evidence="5 7" id="KW-0443">Lipid metabolism</keyword>
<dbReference type="EC" id="3.1.1.-" evidence="7"/>
<gene>
    <name evidence="8" type="ORF">Cfor_10082</name>
</gene>
<dbReference type="OrthoDB" id="419508at2759"/>
<dbReference type="PANTHER" id="PTHR12370:SF3">
    <property type="entry name" value="PHOSPHOLIPASE B-LIKE 2-RELATED"/>
    <property type="match status" value="1"/>
</dbReference>
<dbReference type="AlphaFoldDB" id="A0A6L2Q8E6"/>
<dbReference type="FunCoup" id="A0A6L2Q8E6">
    <property type="interactions" value="44"/>
</dbReference>
<dbReference type="GO" id="GO:0005576">
    <property type="term" value="C:extracellular region"/>
    <property type="evidence" value="ECO:0007669"/>
    <property type="project" value="TreeGrafter"/>
</dbReference>
<evidence type="ECO:0000256" key="4">
    <source>
        <dbReference type="ARBA" id="ARBA00022963"/>
    </source>
</evidence>
<name>A0A6L2Q8E6_COPFO</name>